<dbReference type="GO" id="GO:0008299">
    <property type="term" value="P:isoprenoid biosynthetic process"/>
    <property type="evidence" value="ECO:0007669"/>
    <property type="project" value="InterPro"/>
</dbReference>
<dbReference type="InterPro" id="IPR033749">
    <property type="entry name" value="Polyprenyl_synt_CS"/>
</dbReference>
<dbReference type="Gene3D" id="1.10.600.10">
    <property type="entry name" value="Farnesyl Diphosphate Synthase"/>
    <property type="match status" value="1"/>
</dbReference>
<keyword evidence="1 4" id="KW-0808">Transferase</keyword>
<evidence type="ECO:0000256" key="4">
    <source>
        <dbReference type="RuleBase" id="RU004466"/>
    </source>
</evidence>
<dbReference type="InterPro" id="IPR000092">
    <property type="entry name" value="Polyprenyl_synt"/>
</dbReference>
<dbReference type="Proteomes" id="UP000517252">
    <property type="component" value="Unassembled WGS sequence"/>
</dbReference>
<evidence type="ECO:0000313" key="6">
    <source>
        <dbReference type="Proteomes" id="UP000517252"/>
    </source>
</evidence>
<comment type="caution">
    <text evidence="5">The sequence shown here is derived from an EMBL/GenBank/DDBJ whole genome shotgun (WGS) entry which is preliminary data.</text>
</comment>
<dbReference type="InterPro" id="IPR008949">
    <property type="entry name" value="Isoprenoid_synthase_dom_sf"/>
</dbReference>
<evidence type="ECO:0000256" key="3">
    <source>
        <dbReference type="ARBA" id="ARBA00022842"/>
    </source>
</evidence>
<dbReference type="PANTHER" id="PTHR12001:SF72">
    <property type="entry name" value="THIJ_PFPI FAMILY PROTEIN (AFU_ORTHOLOGUE AFUA_3G01210)-RELATED"/>
    <property type="match status" value="1"/>
</dbReference>
<dbReference type="PANTHER" id="PTHR12001">
    <property type="entry name" value="GERANYLGERANYL PYROPHOSPHATE SYNTHASE"/>
    <property type="match status" value="1"/>
</dbReference>
<dbReference type="SUPFAM" id="SSF48576">
    <property type="entry name" value="Terpenoid synthases"/>
    <property type="match status" value="1"/>
</dbReference>
<evidence type="ECO:0000313" key="5">
    <source>
        <dbReference type="EMBL" id="GFP59003.1"/>
    </source>
</evidence>
<accession>A0A6V8R8S4</accession>
<dbReference type="PROSITE" id="PS00723">
    <property type="entry name" value="POLYPRENYL_SYNTHASE_1"/>
    <property type="match status" value="1"/>
</dbReference>
<comment type="similarity">
    <text evidence="4">Belongs to the FPP/GGPP synthase family.</text>
</comment>
<dbReference type="GO" id="GO:0004659">
    <property type="term" value="F:prenyltransferase activity"/>
    <property type="evidence" value="ECO:0007669"/>
    <property type="project" value="InterPro"/>
</dbReference>
<dbReference type="Pfam" id="PF00348">
    <property type="entry name" value="polyprenyl_synt"/>
    <property type="match status" value="1"/>
</dbReference>
<protein>
    <submittedName>
        <fullName evidence="5">Fusicoccadiene synthase</fullName>
    </submittedName>
</protein>
<name>A0A6V8R8S4_TRIAP</name>
<proteinExistence type="inferred from homology"/>
<dbReference type="GO" id="GO:0043386">
    <property type="term" value="P:mycotoxin biosynthetic process"/>
    <property type="evidence" value="ECO:0007669"/>
    <property type="project" value="UniProtKB-ARBA"/>
</dbReference>
<keyword evidence="3" id="KW-0460">Magnesium</keyword>
<dbReference type="GO" id="GO:0046872">
    <property type="term" value="F:metal ion binding"/>
    <property type="evidence" value="ECO:0007669"/>
    <property type="project" value="UniProtKB-KW"/>
</dbReference>
<dbReference type="AlphaFoldDB" id="A0A6V8R8S4"/>
<dbReference type="EMBL" id="BLZH01000012">
    <property type="protein sequence ID" value="GFP59003.1"/>
    <property type="molecule type" value="Genomic_DNA"/>
</dbReference>
<dbReference type="GO" id="GO:0046165">
    <property type="term" value="P:alcohol biosynthetic process"/>
    <property type="evidence" value="ECO:0007669"/>
    <property type="project" value="UniProtKB-ARBA"/>
</dbReference>
<keyword evidence="2" id="KW-0479">Metal-binding</keyword>
<evidence type="ECO:0000256" key="2">
    <source>
        <dbReference type="ARBA" id="ARBA00022723"/>
    </source>
</evidence>
<gene>
    <name evidence="5" type="ORF">TASIC1_0012000600</name>
</gene>
<sequence>MPLLASKTNMQDLVGVYLDSNHPPLPRQTYQIITAPYEYVVSLPSKGRRDLFTDALNRWLKVSESDTRGIKQIVDTLHNASIMVDDIQDESSQRRGRSSTHMVFGIAQTINSAMFSINEAISRAQRLCGSEGVQVVIDELSTLYTGQSYDIHSSQNMSCPTVEEYIRTIDGKTGGLFELNARLMVLMTPTKIDYAILRRLVILLGRYYQLRDDYNGIQQPVSDKQKAQQLATPWCEDLDGGKYTLPLIHLLNSGEEEHLIKSVLSMRHATGKMEDAAKYGILERLQRAGSLEYTSNILEVVHQELVEELDRVSVSLGFENPEMRLLIDMLKK</sequence>
<evidence type="ECO:0000256" key="1">
    <source>
        <dbReference type="ARBA" id="ARBA00022679"/>
    </source>
</evidence>
<dbReference type="OrthoDB" id="4884398at2759"/>
<organism evidence="5 6">
    <name type="scientific">Trichoderma asperellum</name>
    <name type="common">Filamentous fungus</name>
    <dbReference type="NCBI Taxonomy" id="101201"/>
    <lineage>
        <taxon>Eukaryota</taxon>
        <taxon>Fungi</taxon>
        <taxon>Dikarya</taxon>
        <taxon>Ascomycota</taxon>
        <taxon>Pezizomycotina</taxon>
        <taxon>Sordariomycetes</taxon>
        <taxon>Hypocreomycetidae</taxon>
        <taxon>Hypocreales</taxon>
        <taxon>Hypocreaceae</taxon>
        <taxon>Trichoderma</taxon>
    </lineage>
</organism>
<reference evidence="5 6" key="1">
    <citation type="submission" date="2020-07" db="EMBL/GenBank/DDBJ databases">
        <title>Trichoderma asperellum IC-1 whole genome shotgun sequence.</title>
        <authorList>
            <person name="Kanamasa S."/>
            <person name="Takahashi H."/>
        </authorList>
    </citation>
    <scope>NUCLEOTIDE SEQUENCE [LARGE SCALE GENOMIC DNA]</scope>
    <source>
        <strain evidence="5 6">IC-1</strain>
    </source>
</reference>